<dbReference type="InterPro" id="IPR036259">
    <property type="entry name" value="MFS_trans_sf"/>
</dbReference>
<feature type="transmembrane region" description="Helical" evidence="6">
    <location>
        <begin position="524"/>
        <end position="544"/>
    </location>
</feature>
<dbReference type="Gene3D" id="1.20.1250.20">
    <property type="entry name" value="MFS general substrate transporter like domains"/>
    <property type="match status" value="1"/>
</dbReference>
<feature type="transmembrane region" description="Helical" evidence="6">
    <location>
        <begin position="230"/>
        <end position="250"/>
    </location>
</feature>
<dbReference type="EMBL" id="NEDP02005536">
    <property type="protein sequence ID" value="OWF39257.1"/>
    <property type="molecule type" value="Genomic_DNA"/>
</dbReference>
<dbReference type="GO" id="GO:0022857">
    <property type="term" value="F:transmembrane transporter activity"/>
    <property type="evidence" value="ECO:0007669"/>
    <property type="project" value="InterPro"/>
</dbReference>
<accession>A0A210PRX7</accession>
<reference evidence="8 9" key="1">
    <citation type="journal article" date="2017" name="Nat. Ecol. Evol.">
        <title>Scallop genome provides insights into evolution of bilaterian karyotype and development.</title>
        <authorList>
            <person name="Wang S."/>
            <person name="Zhang J."/>
            <person name="Jiao W."/>
            <person name="Li J."/>
            <person name="Xun X."/>
            <person name="Sun Y."/>
            <person name="Guo X."/>
            <person name="Huan P."/>
            <person name="Dong B."/>
            <person name="Zhang L."/>
            <person name="Hu X."/>
            <person name="Sun X."/>
            <person name="Wang J."/>
            <person name="Zhao C."/>
            <person name="Wang Y."/>
            <person name="Wang D."/>
            <person name="Huang X."/>
            <person name="Wang R."/>
            <person name="Lv J."/>
            <person name="Li Y."/>
            <person name="Zhang Z."/>
            <person name="Liu B."/>
            <person name="Lu W."/>
            <person name="Hui Y."/>
            <person name="Liang J."/>
            <person name="Zhou Z."/>
            <person name="Hou R."/>
            <person name="Li X."/>
            <person name="Liu Y."/>
            <person name="Li H."/>
            <person name="Ning X."/>
            <person name="Lin Y."/>
            <person name="Zhao L."/>
            <person name="Xing Q."/>
            <person name="Dou J."/>
            <person name="Li Y."/>
            <person name="Mao J."/>
            <person name="Guo H."/>
            <person name="Dou H."/>
            <person name="Li T."/>
            <person name="Mu C."/>
            <person name="Jiang W."/>
            <person name="Fu Q."/>
            <person name="Fu X."/>
            <person name="Miao Y."/>
            <person name="Liu J."/>
            <person name="Yu Q."/>
            <person name="Li R."/>
            <person name="Liao H."/>
            <person name="Li X."/>
            <person name="Kong Y."/>
            <person name="Jiang Z."/>
            <person name="Chourrout D."/>
            <person name="Li R."/>
            <person name="Bao Z."/>
        </authorList>
    </citation>
    <scope>NUCLEOTIDE SEQUENCE [LARGE SCALE GENOMIC DNA]</scope>
    <source>
        <strain evidence="8 9">PY_sf001</strain>
    </source>
</reference>
<protein>
    <submittedName>
        <fullName evidence="8">Solute carrier family 22 member 21</fullName>
    </submittedName>
</protein>
<dbReference type="PROSITE" id="PS00217">
    <property type="entry name" value="SUGAR_TRANSPORT_2"/>
    <property type="match status" value="1"/>
</dbReference>
<evidence type="ECO:0000256" key="2">
    <source>
        <dbReference type="ARBA" id="ARBA00022692"/>
    </source>
</evidence>
<evidence type="ECO:0000259" key="7">
    <source>
        <dbReference type="PROSITE" id="PS50850"/>
    </source>
</evidence>
<evidence type="ECO:0000313" key="8">
    <source>
        <dbReference type="EMBL" id="OWF39257.1"/>
    </source>
</evidence>
<keyword evidence="2 6" id="KW-0812">Transmembrane</keyword>
<evidence type="ECO:0000256" key="1">
    <source>
        <dbReference type="ARBA" id="ARBA00004141"/>
    </source>
</evidence>
<feature type="transmembrane region" description="Helical" evidence="6">
    <location>
        <begin position="432"/>
        <end position="453"/>
    </location>
</feature>
<dbReference type="CDD" id="cd17317">
    <property type="entry name" value="MFS_SLC22"/>
    <property type="match status" value="1"/>
</dbReference>
<evidence type="ECO:0000256" key="5">
    <source>
        <dbReference type="SAM" id="MobiDB-lite"/>
    </source>
</evidence>
<dbReference type="InterPro" id="IPR020846">
    <property type="entry name" value="MFS_dom"/>
</dbReference>
<gene>
    <name evidence="8" type="ORF">KP79_PYT20737</name>
</gene>
<feature type="transmembrane region" description="Helical" evidence="6">
    <location>
        <begin position="262"/>
        <end position="283"/>
    </location>
</feature>
<dbReference type="PROSITE" id="PS50850">
    <property type="entry name" value="MFS"/>
    <property type="match status" value="1"/>
</dbReference>
<feature type="transmembrane region" description="Helical" evidence="6">
    <location>
        <begin position="365"/>
        <end position="392"/>
    </location>
</feature>
<evidence type="ECO:0000256" key="3">
    <source>
        <dbReference type="ARBA" id="ARBA00022989"/>
    </source>
</evidence>
<dbReference type="SUPFAM" id="SSF103473">
    <property type="entry name" value="MFS general substrate transporter"/>
    <property type="match status" value="1"/>
</dbReference>
<proteinExistence type="predicted"/>
<dbReference type="PANTHER" id="PTHR24064">
    <property type="entry name" value="SOLUTE CARRIER FAMILY 22 MEMBER"/>
    <property type="match status" value="1"/>
</dbReference>
<sequence length="617" mass="68774">MGSTCDQISRHVLISTIIQVVLFNKPYTLRSRIYWKLQTNEENGIITWTTSTAGNMSSLSLYMENVLKESGGFGRFQFLLFSVAMPSKLGMAWSMLMMSIAGAVPQWWCMDEESTGPGNSTVSPIDRYRNDSNLHKCTSQGSGNTTEVCQAYQLDDSLYTIVNEWHLICDRDGIPSTITTIQMSGILVSGLIAGQFADYFGRKPTYFLSMLILLLANIGCAFSVSWEMFAAFRFLIGFGLGCYITVFYTYMIEFTPTKYRAIIVTIPIWPMGLCVFALVSWWLPNWKDLHIANAIVIAPCLLFWGLVPESFRWLVSHNRLPEAEAVINRIARTNGKPAPDLGELGEVAKLEVKKDQRRIYSIKDLFSSLFLVKTTLLLALSWFCSSYVYYAISFGVENLSGDIYFNFFLIQVIDIPAMILTYILVNTIGRRALAVSFYLLGGLAGLAVAAIEISDITDKDTLRTIFALITKVAVVIGWSAVQLLTSESYPTVVRNIGYGLQSAVARAGSMIAPKIVYLNNDVPGIMYFLAGGCMLLTAVACVFMTETKGKALLDNLTRDTKSVDPEKERLISDDSPKTEYTDNKTNMNVDGVRFDNNSLTNSSNLITAAEKQMEHKF</sequence>
<dbReference type="PROSITE" id="PS00216">
    <property type="entry name" value="SUGAR_TRANSPORT_1"/>
    <property type="match status" value="1"/>
</dbReference>
<feature type="compositionally biased region" description="Basic and acidic residues" evidence="5">
    <location>
        <begin position="563"/>
        <end position="582"/>
    </location>
</feature>
<feature type="transmembrane region" description="Helical" evidence="6">
    <location>
        <begin position="205"/>
        <end position="224"/>
    </location>
</feature>
<feature type="transmembrane region" description="Helical" evidence="6">
    <location>
        <begin position="465"/>
        <end position="484"/>
    </location>
</feature>
<dbReference type="InterPro" id="IPR005828">
    <property type="entry name" value="MFS_sugar_transport-like"/>
</dbReference>
<dbReference type="Proteomes" id="UP000242188">
    <property type="component" value="Unassembled WGS sequence"/>
</dbReference>
<organism evidence="8 9">
    <name type="scientific">Mizuhopecten yessoensis</name>
    <name type="common">Japanese scallop</name>
    <name type="synonym">Patinopecten yessoensis</name>
    <dbReference type="NCBI Taxonomy" id="6573"/>
    <lineage>
        <taxon>Eukaryota</taxon>
        <taxon>Metazoa</taxon>
        <taxon>Spiralia</taxon>
        <taxon>Lophotrochozoa</taxon>
        <taxon>Mollusca</taxon>
        <taxon>Bivalvia</taxon>
        <taxon>Autobranchia</taxon>
        <taxon>Pteriomorphia</taxon>
        <taxon>Pectinida</taxon>
        <taxon>Pectinoidea</taxon>
        <taxon>Pectinidae</taxon>
        <taxon>Mizuhopecten</taxon>
    </lineage>
</organism>
<dbReference type="Pfam" id="PF00083">
    <property type="entry name" value="Sugar_tr"/>
    <property type="match status" value="1"/>
</dbReference>
<name>A0A210PRX7_MIZYE</name>
<feature type="transmembrane region" description="Helical" evidence="6">
    <location>
        <begin position="404"/>
        <end position="425"/>
    </location>
</feature>
<feature type="domain" description="Major facilitator superfamily (MFS) profile" evidence="7">
    <location>
        <begin position="83"/>
        <end position="548"/>
    </location>
</feature>
<dbReference type="OrthoDB" id="6262629at2759"/>
<feature type="transmembrane region" description="Helical" evidence="6">
    <location>
        <begin position="289"/>
        <end position="307"/>
    </location>
</feature>
<keyword evidence="9" id="KW-1185">Reference proteome</keyword>
<evidence type="ECO:0000256" key="4">
    <source>
        <dbReference type="ARBA" id="ARBA00023136"/>
    </source>
</evidence>
<comment type="caution">
    <text evidence="8">The sequence shown here is derived from an EMBL/GenBank/DDBJ whole genome shotgun (WGS) entry which is preliminary data.</text>
</comment>
<keyword evidence="3 6" id="KW-1133">Transmembrane helix</keyword>
<dbReference type="InterPro" id="IPR005829">
    <property type="entry name" value="Sugar_transporter_CS"/>
</dbReference>
<keyword evidence="4 6" id="KW-0472">Membrane</keyword>
<evidence type="ECO:0000256" key="6">
    <source>
        <dbReference type="SAM" id="Phobius"/>
    </source>
</evidence>
<dbReference type="GO" id="GO:0016020">
    <property type="term" value="C:membrane"/>
    <property type="evidence" value="ECO:0007669"/>
    <property type="project" value="UniProtKB-SubCell"/>
</dbReference>
<dbReference type="AlphaFoldDB" id="A0A210PRX7"/>
<evidence type="ECO:0000313" key="9">
    <source>
        <dbReference type="Proteomes" id="UP000242188"/>
    </source>
</evidence>
<feature type="region of interest" description="Disordered" evidence="5">
    <location>
        <begin position="563"/>
        <end position="586"/>
    </location>
</feature>
<comment type="subcellular location">
    <subcellularLocation>
        <location evidence="1">Membrane</location>
        <topology evidence="1">Multi-pass membrane protein</topology>
    </subcellularLocation>
</comment>